<feature type="transmembrane region" description="Helical" evidence="2">
    <location>
        <begin position="344"/>
        <end position="363"/>
    </location>
</feature>
<comment type="caution">
    <text evidence="3">The sequence shown here is derived from an EMBL/GenBank/DDBJ whole genome shotgun (WGS) entry which is preliminary data.</text>
</comment>
<proteinExistence type="predicted"/>
<feature type="compositionally biased region" description="Low complexity" evidence="1">
    <location>
        <begin position="207"/>
        <end position="218"/>
    </location>
</feature>
<evidence type="ECO:0000256" key="1">
    <source>
        <dbReference type="SAM" id="MobiDB-lite"/>
    </source>
</evidence>
<keyword evidence="2" id="KW-1133">Transmembrane helix</keyword>
<gene>
    <name evidence="3" type="ORF">GCM10009799_04080</name>
</gene>
<feature type="region of interest" description="Disordered" evidence="1">
    <location>
        <begin position="146"/>
        <end position="334"/>
    </location>
</feature>
<protein>
    <submittedName>
        <fullName evidence="3">Uncharacterized protein</fullName>
    </submittedName>
</protein>
<feature type="compositionally biased region" description="Acidic residues" evidence="1">
    <location>
        <begin position="164"/>
        <end position="181"/>
    </location>
</feature>
<accession>A0ABN2S9I6</accession>
<dbReference type="Proteomes" id="UP001501585">
    <property type="component" value="Unassembled WGS sequence"/>
</dbReference>
<dbReference type="RefSeq" id="WP_344159779.1">
    <property type="nucleotide sequence ID" value="NZ_BAAAPC010000002.1"/>
</dbReference>
<evidence type="ECO:0000256" key="2">
    <source>
        <dbReference type="SAM" id="Phobius"/>
    </source>
</evidence>
<keyword evidence="4" id="KW-1185">Reference proteome</keyword>
<sequence>MLSGNDGRTSRASLRVAALPLGTMFIGSTLIALVPSASADTLALDTELRPVISLAPERLTVETGETATLDLKVAPSPDRPNIQFCLYDLRVDSGFSVGEHEARTAPANAKVTGAPTESVTVTAMVDYVAVNKGIDCALVDEVPRDTAESAPVEVEVVAEKEPDPSEEPSPPDETDPPETEDPTPPPETGDPSEPPETADPSDPPETSDPSNPPDQSGSPEPPPKTTPPEKDPSSPSTTSPSTKKPSTKKPSAKKPATRSPRQTTSAPRPAPPHSPVTTRSSDSEGDRPALPTGPADIPELDTPSSSRDLADLPTVVPGEDSQDGEESTTVAAGDTDVSSSLTPLVMFAFLLLLLFLSVPLSPFRRVRTGTGYMGRRRKN</sequence>
<keyword evidence="2" id="KW-0472">Membrane</keyword>
<evidence type="ECO:0000313" key="4">
    <source>
        <dbReference type="Proteomes" id="UP001501585"/>
    </source>
</evidence>
<feature type="compositionally biased region" description="Low complexity" evidence="1">
    <location>
        <begin position="233"/>
        <end position="244"/>
    </location>
</feature>
<feature type="compositionally biased region" description="Basic residues" evidence="1">
    <location>
        <begin position="245"/>
        <end position="256"/>
    </location>
</feature>
<dbReference type="EMBL" id="BAAAPC010000002">
    <property type="protein sequence ID" value="GAA1982199.1"/>
    <property type="molecule type" value="Genomic_DNA"/>
</dbReference>
<feature type="compositionally biased region" description="Pro residues" evidence="1">
    <location>
        <begin position="182"/>
        <end position="194"/>
    </location>
</feature>
<evidence type="ECO:0000313" key="3">
    <source>
        <dbReference type="EMBL" id="GAA1982199.1"/>
    </source>
</evidence>
<name>A0ABN2S9I6_9ACTN</name>
<organism evidence="3 4">
    <name type="scientific">Nocardiopsis rhodophaea</name>
    <dbReference type="NCBI Taxonomy" id="280238"/>
    <lineage>
        <taxon>Bacteria</taxon>
        <taxon>Bacillati</taxon>
        <taxon>Actinomycetota</taxon>
        <taxon>Actinomycetes</taxon>
        <taxon>Streptosporangiales</taxon>
        <taxon>Nocardiopsidaceae</taxon>
        <taxon>Nocardiopsis</taxon>
    </lineage>
</organism>
<keyword evidence="2" id="KW-0812">Transmembrane</keyword>
<reference evidence="3 4" key="1">
    <citation type="journal article" date="2019" name="Int. J. Syst. Evol. Microbiol.">
        <title>The Global Catalogue of Microorganisms (GCM) 10K type strain sequencing project: providing services to taxonomists for standard genome sequencing and annotation.</title>
        <authorList>
            <consortium name="The Broad Institute Genomics Platform"/>
            <consortium name="The Broad Institute Genome Sequencing Center for Infectious Disease"/>
            <person name="Wu L."/>
            <person name="Ma J."/>
        </authorList>
    </citation>
    <scope>NUCLEOTIDE SEQUENCE [LARGE SCALE GENOMIC DNA]</scope>
    <source>
        <strain evidence="3 4">JCM 15313</strain>
    </source>
</reference>